<feature type="compositionally biased region" description="Pro residues" evidence="1">
    <location>
        <begin position="184"/>
        <end position="198"/>
    </location>
</feature>
<feature type="compositionally biased region" description="Polar residues" evidence="1">
    <location>
        <begin position="248"/>
        <end position="268"/>
    </location>
</feature>
<dbReference type="EMBL" id="WHUW01000016">
    <property type="protein sequence ID" value="KAF8438603.1"/>
    <property type="molecule type" value="Genomic_DNA"/>
</dbReference>
<evidence type="ECO:0000256" key="1">
    <source>
        <dbReference type="SAM" id="MobiDB-lite"/>
    </source>
</evidence>
<protein>
    <submittedName>
        <fullName evidence="2">Uncharacterized protein</fullName>
    </submittedName>
</protein>
<dbReference type="AlphaFoldDB" id="A0AAD4BT14"/>
<dbReference type="Proteomes" id="UP001194468">
    <property type="component" value="Unassembled WGS sequence"/>
</dbReference>
<organism evidence="2 3">
    <name type="scientific">Boletus edulis BED1</name>
    <dbReference type="NCBI Taxonomy" id="1328754"/>
    <lineage>
        <taxon>Eukaryota</taxon>
        <taxon>Fungi</taxon>
        <taxon>Dikarya</taxon>
        <taxon>Basidiomycota</taxon>
        <taxon>Agaricomycotina</taxon>
        <taxon>Agaricomycetes</taxon>
        <taxon>Agaricomycetidae</taxon>
        <taxon>Boletales</taxon>
        <taxon>Boletineae</taxon>
        <taxon>Boletaceae</taxon>
        <taxon>Boletoideae</taxon>
        <taxon>Boletus</taxon>
    </lineage>
</organism>
<feature type="region of interest" description="Disordered" evidence="1">
    <location>
        <begin position="167"/>
        <end position="201"/>
    </location>
</feature>
<evidence type="ECO:0000313" key="3">
    <source>
        <dbReference type="Proteomes" id="UP001194468"/>
    </source>
</evidence>
<reference evidence="2" key="1">
    <citation type="submission" date="2019-10" db="EMBL/GenBank/DDBJ databases">
        <authorList>
            <consortium name="DOE Joint Genome Institute"/>
            <person name="Kuo A."/>
            <person name="Miyauchi S."/>
            <person name="Kiss E."/>
            <person name="Drula E."/>
            <person name="Kohler A."/>
            <person name="Sanchez-Garcia M."/>
            <person name="Andreopoulos B."/>
            <person name="Barry K.W."/>
            <person name="Bonito G."/>
            <person name="Buee M."/>
            <person name="Carver A."/>
            <person name="Chen C."/>
            <person name="Cichocki N."/>
            <person name="Clum A."/>
            <person name="Culley D."/>
            <person name="Crous P.W."/>
            <person name="Fauchery L."/>
            <person name="Girlanda M."/>
            <person name="Hayes R."/>
            <person name="Keri Z."/>
            <person name="LaButti K."/>
            <person name="Lipzen A."/>
            <person name="Lombard V."/>
            <person name="Magnuson J."/>
            <person name="Maillard F."/>
            <person name="Morin E."/>
            <person name="Murat C."/>
            <person name="Nolan M."/>
            <person name="Ohm R."/>
            <person name="Pangilinan J."/>
            <person name="Pereira M."/>
            <person name="Perotto S."/>
            <person name="Peter M."/>
            <person name="Riley R."/>
            <person name="Sitrit Y."/>
            <person name="Stielow B."/>
            <person name="Szollosi G."/>
            <person name="Zifcakova L."/>
            <person name="Stursova M."/>
            <person name="Spatafora J.W."/>
            <person name="Tedersoo L."/>
            <person name="Vaario L.-M."/>
            <person name="Yamada A."/>
            <person name="Yan M."/>
            <person name="Wang P."/>
            <person name="Xu J."/>
            <person name="Bruns T."/>
            <person name="Baldrian P."/>
            <person name="Vilgalys R."/>
            <person name="Henrissat B."/>
            <person name="Grigoriev I.V."/>
            <person name="Hibbett D."/>
            <person name="Nagy L.G."/>
            <person name="Martin F.M."/>
        </authorList>
    </citation>
    <scope>NUCLEOTIDE SEQUENCE</scope>
    <source>
        <strain evidence="2">BED1</strain>
    </source>
</reference>
<evidence type="ECO:0000313" key="2">
    <source>
        <dbReference type="EMBL" id="KAF8438603.1"/>
    </source>
</evidence>
<keyword evidence="3" id="KW-1185">Reference proteome</keyword>
<gene>
    <name evidence="2" type="ORF">L210DRAFT_3544568</name>
</gene>
<name>A0AAD4BT14_BOLED</name>
<accession>A0AAD4BT14</accession>
<comment type="caution">
    <text evidence="2">The sequence shown here is derived from an EMBL/GenBank/DDBJ whole genome shotgun (WGS) entry which is preliminary data.</text>
</comment>
<feature type="region of interest" description="Disordered" evidence="1">
    <location>
        <begin position="221"/>
        <end position="286"/>
    </location>
</feature>
<sequence>MSIVYLDLQQEIEACQFEHTLGQIEQDFPLRDQVAKALKHANAAFSTQCTKPNGYTYMQTCDDLVKFLDLKIKLEYTEQESVVNVLQIACAMHENAVNNPSLTAKQRLDHHLATTSLVPLCKSALEGSVTHPNLRREVATLIERAMNSFARATDALDLSRFFGWDDGSAEDGGGQTIPASSPTVPGPIPPRESVPDSPPYDCLDSLASKLKQKALAMMKDQPRNVPRLATPKVQPHKAAPLGRRHTMPTLSHTASNPYPSRTTAGRTSSKARSRGHGLHALQESEE</sequence>
<reference evidence="2" key="2">
    <citation type="journal article" date="2020" name="Nat. Commun.">
        <title>Large-scale genome sequencing of mycorrhizal fungi provides insights into the early evolution of symbiotic traits.</title>
        <authorList>
            <person name="Miyauchi S."/>
            <person name="Kiss E."/>
            <person name="Kuo A."/>
            <person name="Drula E."/>
            <person name="Kohler A."/>
            <person name="Sanchez-Garcia M."/>
            <person name="Morin E."/>
            <person name="Andreopoulos B."/>
            <person name="Barry K.W."/>
            <person name="Bonito G."/>
            <person name="Buee M."/>
            <person name="Carver A."/>
            <person name="Chen C."/>
            <person name="Cichocki N."/>
            <person name="Clum A."/>
            <person name="Culley D."/>
            <person name="Crous P.W."/>
            <person name="Fauchery L."/>
            <person name="Girlanda M."/>
            <person name="Hayes R.D."/>
            <person name="Keri Z."/>
            <person name="LaButti K."/>
            <person name="Lipzen A."/>
            <person name="Lombard V."/>
            <person name="Magnuson J."/>
            <person name="Maillard F."/>
            <person name="Murat C."/>
            <person name="Nolan M."/>
            <person name="Ohm R.A."/>
            <person name="Pangilinan J."/>
            <person name="Pereira M.F."/>
            <person name="Perotto S."/>
            <person name="Peter M."/>
            <person name="Pfister S."/>
            <person name="Riley R."/>
            <person name="Sitrit Y."/>
            <person name="Stielow J.B."/>
            <person name="Szollosi G."/>
            <person name="Zifcakova L."/>
            <person name="Stursova M."/>
            <person name="Spatafora J.W."/>
            <person name="Tedersoo L."/>
            <person name="Vaario L.M."/>
            <person name="Yamada A."/>
            <person name="Yan M."/>
            <person name="Wang P."/>
            <person name="Xu J."/>
            <person name="Bruns T."/>
            <person name="Baldrian P."/>
            <person name="Vilgalys R."/>
            <person name="Dunand C."/>
            <person name="Henrissat B."/>
            <person name="Grigoriev I.V."/>
            <person name="Hibbett D."/>
            <person name="Nagy L.G."/>
            <person name="Martin F.M."/>
        </authorList>
    </citation>
    <scope>NUCLEOTIDE SEQUENCE</scope>
    <source>
        <strain evidence="2">BED1</strain>
    </source>
</reference>
<proteinExistence type="predicted"/>